<reference evidence="2 4" key="3">
    <citation type="submission" date="2018-09" db="EMBL/GenBank/DDBJ databases">
        <title>Metagenome Assembled Genomes from an Advanced Water Purification Facility.</title>
        <authorList>
            <person name="Stamps B.W."/>
            <person name="Spear J.R."/>
        </authorList>
    </citation>
    <scope>NUCLEOTIDE SEQUENCE [LARGE SCALE GENOMIC DNA]</scope>
    <source>
        <strain evidence="2">Bin_27_1</strain>
    </source>
</reference>
<dbReference type="eggNOG" id="COG4942">
    <property type="taxonomic scope" value="Bacteria"/>
</dbReference>
<dbReference type="Proteomes" id="UP000321192">
    <property type="component" value="Unassembled WGS sequence"/>
</dbReference>
<dbReference type="Proteomes" id="UP000002186">
    <property type="component" value="Chromosome"/>
</dbReference>
<evidence type="ECO:0000313" key="4">
    <source>
        <dbReference type="Proteomes" id="UP000321192"/>
    </source>
</evidence>
<evidence type="ECO:0000313" key="3">
    <source>
        <dbReference type="Proteomes" id="UP000002186"/>
    </source>
</evidence>
<protein>
    <submittedName>
        <fullName evidence="2">DUF3375 domain-containing protein</fullName>
    </submittedName>
</protein>
<dbReference type="OrthoDB" id="138803at2"/>
<accession>A0A5C7S9Z1</accession>
<sequence>MTALRTSAALLALRGKPLWRLLAADKAPLVMGLLQSLLLDQDKTLSSSVFHERLAREMELLRDHGHELPQTAQAYVADWIGEGWLTRRFPPGASEEEFELTADAAVALRFINGILRPRTSATESRLANVMQQLSRLAEETDTNPKTRMAALTAERERIDREIAALERGGVKTLPDERALERAREIISLAEELANDFRSVRDAFDKLNRSLRQSLMESDGSRGQVLEALFSGVDLIAESEHGRTFSAFWRLLTDGEQSAVLLESLDEVIARPFAQQLELRERRFLQNLTATLMSEGGGVHDVVQQFARSLKTFVQSREFQEQRRLHGLLKEAQQAALQARPAVRPSAHIDYFFNLTSSRIRSVSQWELHDPTLSVADASMPEAEASELGLDVVEDMVRQSEIDFRTLREHLRVMLTSMSQVTIGQVLEHFPAEQGFGSVVGYVALGAKHGELTDKLETVSWVGADGISRKGRVPTIYFVRERALELLD</sequence>
<reference evidence="3" key="1">
    <citation type="submission" date="2009-05" db="EMBL/GenBank/DDBJ databases">
        <title>Complete sequence of chromosome of Thauera sp. MZ1T.</title>
        <authorList>
            <consortium name="US DOE Joint Genome Institute"/>
            <person name="Lucas S."/>
            <person name="Copeland A."/>
            <person name="Lapidus A."/>
            <person name="Glavina del Rio T."/>
            <person name="Dalin E."/>
            <person name="Tice H."/>
            <person name="Bruce D."/>
            <person name="Goodwin L."/>
            <person name="Pitluck S."/>
            <person name="Sims D."/>
            <person name="Brettin T."/>
            <person name="Detter J.C."/>
            <person name="Han C."/>
            <person name="Larimer F."/>
            <person name="Land M."/>
            <person name="Hauser L."/>
            <person name="Kyrpides N."/>
            <person name="Mikhailova N."/>
            <person name="Sayler G.S."/>
        </authorList>
    </citation>
    <scope>NUCLEOTIDE SEQUENCE [LARGE SCALE GENOMIC DNA]</scope>
    <source>
        <strain evidence="3">MZ1T</strain>
    </source>
</reference>
<keyword evidence="3" id="KW-1185">Reference proteome</keyword>
<dbReference type="KEGG" id="tmz:Tmz1t_3164"/>
<dbReference type="EMBL" id="SSFD01000309">
    <property type="protein sequence ID" value="TXH80487.1"/>
    <property type="molecule type" value="Genomic_DNA"/>
</dbReference>
<evidence type="ECO:0000313" key="2">
    <source>
        <dbReference type="EMBL" id="TXH80487.1"/>
    </source>
</evidence>
<accession>C4KBI4</accession>
<organism evidence="1 3">
    <name type="scientific">Thauera aminoaromatica</name>
    <dbReference type="NCBI Taxonomy" id="164330"/>
    <lineage>
        <taxon>Bacteria</taxon>
        <taxon>Pseudomonadati</taxon>
        <taxon>Pseudomonadota</taxon>
        <taxon>Betaproteobacteria</taxon>
        <taxon>Rhodocyclales</taxon>
        <taxon>Zoogloeaceae</taxon>
        <taxon>Thauera</taxon>
    </lineage>
</organism>
<dbReference type="HOGENOM" id="CLU_031117_1_0_4"/>
<dbReference type="EMBL" id="CP001281">
    <property type="protein sequence ID" value="ACR01760.1"/>
    <property type="molecule type" value="Genomic_DNA"/>
</dbReference>
<proteinExistence type="predicted"/>
<dbReference type="STRING" id="85643.Tmz1t_3164"/>
<dbReference type="Pfam" id="PF11855">
    <property type="entry name" value="DUF3375"/>
    <property type="match status" value="1"/>
</dbReference>
<dbReference type="InterPro" id="IPR021804">
    <property type="entry name" value="DUF3375"/>
</dbReference>
<evidence type="ECO:0000313" key="1">
    <source>
        <dbReference type="EMBL" id="ACR01760.1"/>
    </source>
</evidence>
<reference evidence="1 3" key="2">
    <citation type="journal article" date="2012" name="Stand. Genomic Sci.">
        <title>Complete genome sequence of Thauera aminoaromatica strain MZ1T.</title>
        <authorList>
            <person name="Jiang K."/>
            <person name="Sanseverino J."/>
            <person name="Chauhan A."/>
            <person name="Lucas S."/>
            <person name="Copeland A."/>
            <person name="Lapidus A."/>
            <person name="Del Rio T.G."/>
            <person name="Dalin E."/>
            <person name="Tice H."/>
            <person name="Bruce D."/>
            <person name="Goodwin L."/>
            <person name="Pitluck S."/>
            <person name="Sims D."/>
            <person name="Brettin T."/>
            <person name="Detter J.C."/>
            <person name="Han C."/>
            <person name="Chang Y.J."/>
            <person name="Larimer F."/>
            <person name="Land M."/>
            <person name="Hauser L."/>
            <person name="Kyrpides N.C."/>
            <person name="Mikhailova N."/>
            <person name="Moser S."/>
            <person name="Jegier P."/>
            <person name="Close D."/>
            <person name="Debruyn J.M."/>
            <person name="Wang Y."/>
            <person name="Layton A.C."/>
            <person name="Allen M.S."/>
            <person name="Sayler G.S."/>
        </authorList>
    </citation>
    <scope>NUCLEOTIDE SEQUENCE [LARGE SCALE GENOMIC DNA]</scope>
    <source>
        <strain evidence="1 3">MZ1T</strain>
    </source>
</reference>
<name>C4KBI4_THASP</name>
<dbReference type="AlphaFoldDB" id="C4KBI4"/>
<dbReference type="RefSeq" id="WP_012585837.1">
    <property type="nucleotide sequence ID" value="NC_011662.2"/>
</dbReference>
<gene>
    <name evidence="1" type="ordered locus">Tmz1t_3164</name>
    <name evidence="2" type="ORF">E6Q80_18555</name>
</gene>